<dbReference type="AlphaFoldDB" id="R2T990"/>
<dbReference type="Proteomes" id="UP000014197">
    <property type="component" value="Unassembled WGS sequence"/>
</dbReference>
<evidence type="ECO:0000259" key="4">
    <source>
        <dbReference type="SMART" id="SM00850"/>
    </source>
</evidence>
<keyword evidence="1" id="KW-0963">Cytoplasm</keyword>
<dbReference type="SUPFAM" id="SSF52172">
    <property type="entry name" value="CheY-like"/>
    <property type="match status" value="1"/>
</dbReference>
<proteinExistence type="predicted"/>
<dbReference type="Proteomes" id="UP000013858">
    <property type="component" value="Unassembled WGS sequence"/>
</dbReference>
<reference evidence="6 8" key="2">
    <citation type="submission" date="2013-03" db="EMBL/GenBank/DDBJ databases">
        <title>The Genome Sequence of Enterococcus haemoperoxidus BAA-382 (PacBio/Illumina hybrid assembly).</title>
        <authorList>
            <consortium name="The Broad Institute Genomics Platform"/>
            <consortium name="The Broad Institute Genome Sequencing Center for Infectious Disease"/>
            <person name="Earl A."/>
            <person name="Russ C."/>
            <person name="Gilmore M."/>
            <person name="Surin D."/>
            <person name="Walker B."/>
            <person name="Young S."/>
            <person name="Zeng Q."/>
            <person name="Gargeya S."/>
            <person name="Fitzgerald M."/>
            <person name="Haas B."/>
            <person name="Abouelleil A."/>
            <person name="Allen A.W."/>
            <person name="Alvarado L."/>
            <person name="Arachchi H.M."/>
            <person name="Berlin A.M."/>
            <person name="Chapman S.B."/>
            <person name="Gainer-Dewar J."/>
            <person name="Goldberg J."/>
            <person name="Griggs A."/>
            <person name="Gujja S."/>
            <person name="Hansen M."/>
            <person name="Howarth C."/>
            <person name="Imamovic A."/>
            <person name="Ireland A."/>
            <person name="Larimer J."/>
            <person name="McCowan C."/>
            <person name="Murphy C."/>
            <person name="Pearson M."/>
            <person name="Poon T.W."/>
            <person name="Priest M."/>
            <person name="Roberts A."/>
            <person name="Saif S."/>
            <person name="Shea T."/>
            <person name="Sisk P."/>
            <person name="Sykes S."/>
            <person name="Wortman J."/>
            <person name="Nusbaum C."/>
            <person name="Birren B."/>
        </authorList>
    </citation>
    <scope>NUCLEOTIDE SEQUENCE [LARGE SCALE GENOMIC DNA]</scope>
    <source>
        <strain evidence="6 8">ATCC BAA-382</strain>
    </source>
</reference>
<evidence type="ECO:0000256" key="2">
    <source>
        <dbReference type="ARBA" id="ARBA00023012"/>
    </source>
</evidence>
<protein>
    <recommendedName>
        <fullName evidence="4">HTH LytTR-type domain-containing protein</fullName>
    </recommendedName>
</protein>
<dbReference type="PANTHER" id="PTHR37299:SF3">
    <property type="entry name" value="STAGE 0 SPORULATION PROTEIN A HOMOLOG"/>
    <property type="match status" value="1"/>
</dbReference>
<keyword evidence="3" id="KW-0010">Activator</keyword>
<accession>R2T990</accession>
<evidence type="ECO:0000313" key="6">
    <source>
        <dbReference type="EMBL" id="EOT60103.1"/>
    </source>
</evidence>
<dbReference type="eggNOG" id="COG3279">
    <property type="taxonomic scope" value="Bacteria"/>
</dbReference>
<name>R2T990_9ENTE</name>
<dbReference type="SMART" id="SM00850">
    <property type="entry name" value="LytTR"/>
    <property type="match status" value="1"/>
</dbReference>
<evidence type="ECO:0000256" key="3">
    <source>
        <dbReference type="ARBA" id="ARBA00023159"/>
    </source>
</evidence>
<dbReference type="Gene3D" id="2.40.50.1020">
    <property type="entry name" value="LytTr DNA-binding domain"/>
    <property type="match status" value="1"/>
</dbReference>
<evidence type="ECO:0000313" key="7">
    <source>
        <dbReference type="Proteomes" id="UP000013858"/>
    </source>
</evidence>
<dbReference type="InterPro" id="IPR007492">
    <property type="entry name" value="LytTR_DNA-bd_dom"/>
</dbReference>
<reference evidence="5 7" key="1">
    <citation type="submission" date="2013-02" db="EMBL/GenBank/DDBJ databases">
        <title>The Genome Sequence of Enterococcus haemoperoxidus BAA-382.</title>
        <authorList>
            <consortium name="The Broad Institute Genome Sequencing Platform"/>
            <consortium name="The Broad Institute Genome Sequencing Center for Infectious Disease"/>
            <person name="Earl A.M."/>
            <person name="Gilmore M.S."/>
            <person name="Lebreton F."/>
            <person name="Walker B."/>
            <person name="Young S.K."/>
            <person name="Zeng Q."/>
            <person name="Gargeya S."/>
            <person name="Fitzgerald M."/>
            <person name="Haas B."/>
            <person name="Abouelleil A."/>
            <person name="Alvarado L."/>
            <person name="Arachchi H.M."/>
            <person name="Berlin A.M."/>
            <person name="Chapman S.B."/>
            <person name="Dewar J."/>
            <person name="Goldberg J."/>
            <person name="Griggs A."/>
            <person name="Gujja S."/>
            <person name="Hansen M."/>
            <person name="Howarth C."/>
            <person name="Imamovic A."/>
            <person name="Larimer J."/>
            <person name="McCowan C."/>
            <person name="Murphy C."/>
            <person name="Neiman D."/>
            <person name="Pearson M."/>
            <person name="Priest M."/>
            <person name="Roberts A."/>
            <person name="Saif S."/>
            <person name="Shea T."/>
            <person name="Sisk P."/>
            <person name="Sykes S."/>
            <person name="Wortman J."/>
            <person name="Nusbaum C."/>
            <person name="Birren B."/>
        </authorList>
    </citation>
    <scope>NUCLEOTIDE SEQUENCE [LARGE SCALE GENOMIC DNA]</scope>
    <source>
        <strain evidence="5 7">ATCC BAA-382</strain>
    </source>
</reference>
<dbReference type="InterPro" id="IPR011006">
    <property type="entry name" value="CheY-like_superfamily"/>
</dbReference>
<keyword evidence="2" id="KW-0902">Two-component regulatory system</keyword>
<evidence type="ECO:0000313" key="8">
    <source>
        <dbReference type="Proteomes" id="UP000014197"/>
    </source>
</evidence>
<dbReference type="OrthoDB" id="1653091at2"/>
<feature type="domain" description="HTH LytTR-type" evidence="4">
    <location>
        <begin position="153"/>
        <end position="250"/>
    </location>
</feature>
<dbReference type="EMBL" id="AJAR01000015">
    <property type="protein sequence ID" value="EOH96814.1"/>
    <property type="molecule type" value="Genomic_DNA"/>
</dbReference>
<evidence type="ECO:0000313" key="5">
    <source>
        <dbReference type="EMBL" id="EOH96814.1"/>
    </source>
</evidence>
<organism evidence="5 7">
    <name type="scientific">Enterococcus haemoperoxidus ATCC BAA-382</name>
    <dbReference type="NCBI Taxonomy" id="1158608"/>
    <lineage>
        <taxon>Bacteria</taxon>
        <taxon>Bacillati</taxon>
        <taxon>Bacillota</taxon>
        <taxon>Bacilli</taxon>
        <taxon>Lactobacillales</taxon>
        <taxon>Enterococcaceae</taxon>
        <taxon>Enterococcus</taxon>
    </lineage>
</organism>
<dbReference type="EMBL" id="ASVY01000003">
    <property type="protein sequence ID" value="EOT60103.1"/>
    <property type="molecule type" value="Genomic_DNA"/>
</dbReference>
<gene>
    <name evidence="6" type="ORF">I583_02738</name>
    <name evidence="5" type="ORF">UAW_01772</name>
</gene>
<dbReference type="Pfam" id="PF04397">
    <property type="entry name" value="LytTR"/>
    <property type="match status" value="1"/>
</dbReference>
<dbReference type="RefSeq" id="WP_010761974.1">
    <property type="nucleotide sequence ID" value="NZ_KB946316.1"/>
</dbReference>
<dbReference type="PANTHER" id="PTHR37299">
    <property type="entry name" value="TRANSCRIPTIONAL REGULATOR-RELATED"/>
    <property type="match status" value="1"/>
</dbReference>
<dbReference type="InterPro" id="IPR046947">
    <property type="entry name" value="LytR-like"/>
</dbReference>
<keyword evidence="8" id="KW-1185">Reference proteome</keyword>
<dbReference type="GO" id="GO:0000156">
    <property type="term" value="F:phosphorelay response regulator activity"/>
    <property type="evidence" value="ECO:0007669"/>
    <property type="project" value="InterPro"/>
</dbReference>
<comment type="caution">
    <text evidence="5">The sequence shown here is derived from an EMBL/GenBank/DDBJ whole genome shotgun (WGS) entry which is preliminary data.</text>
</comment>
<evidence type="ECO:0000256" key="1">
    <source>
        <dbReference type="ARBA" id="ARBA00022490"/>
    </source>
</evidence>
<sequence length="257" mass="29761">MYGTLQVYIFEDNFAFRKQIHEIIKLLSSSYNYFSIEVIEMEESDFSISALDSLVINDNDIFLVDIDLNTYYSGIDLAKAIRHKNAECFILFLTNLENKALEVINQGIYAKSYMIKNTSLDFDTFEGVFRSIEEDILKRMQNPNHYISLKKFGELLFLNYEDILYFTSMSGIRNTLVVRTTLSEHIVQGSINKLKKEIEVPYFSTELKSYLINLNRIKLLNRSASLILFDNDSELEVGFAIIDKLNKTLKNRISGGK</sequence>
<dbReference type="Gene3D" id="3.40.50.2300">
    <property type="match status" value="1"/>
</dbReference>
<dbReference type="PATRIC" id="fig|1158608.3.peg.1749"/>
<dbReference type="GO" id="GO:0003677">
    <property type="term" value="F:DNA binding"/>
    <property type="evidence" value="ECO:0007669"/>
    <property type="project" value="InterPro"/>
</dbReference>
<dbReference type="STRING" id="155618.RV06_GL001525"/>